<gene>
    <name evidence="2" type="ORF">ACFOU2_18660</name>
</gene>
<dbReference type="InterPro" id="IPR052573">
    <property type="entry name" value="DnaJ_C_subfamily_28"/>
</dbReference>
<name>A0ABV8B7P5_9BACI</name>
<dbReference type="PANTHER" id="PTHR39158:SF1">
    <property type="entry name" value="DNAJ HOMOLOG SUBFAMILY C MEMBER 28"/>
    <property type="match status" value="1"/>
</dbReference>
<comment type="caution">
    <text evidence="2">The sequence shown here is derived from an EMBL/GenBank/DDBJ whole genome shotgun (WGS) entry which is preliminary data.</text>
</comment>
<dbReference type="InterPro" id="IPR018961">
    <property type="entry name" value="DnaJ_homolog_subfam-C_membr-28"/>
</dbReference>
<reference evidence="3" key="1">
    <citation type="journal article" date="2019" name="Int. J. Syst. Evol. Microbiol.">
        <title>The Global Catalogue of Microorganisms (GCM) 10K type strain sequencing project: providing services to taxonomists for standard genome sequencing and annotation.</title>
        <authorList>
            <consortium name="The Broad Institute Genomics Platform"/>
            <consortium name="The Broad Institute Genome Sequencing Center for Infectious Disease"/>
            <person name="Wu L."/>
            <person name="Ma J."/>
        </authorList>
    </citation>
    <scope>NUCLEOTIDE SEQUENCE [LARGE SCALE GENOMIC DNA]</scope>
    <source>
        <strain evidence="3">CCUG 61889</strain>
    </source>
</reference>
<evidence type="ECO:0000313" key="3">
    <source>
        <dbReference type="Proteomes" id="UP001595752"/>
    </source>
</evidence>
<organism evidence="2 3">
    <name type="scientific">Bacillus songklensis</name>
    <dbReference type="NCBI Taxonomy" id="1069116"/>
    <lineage>
        <taxon>Bacteria</taxon>
        <taxon>Bacillati</taxon>
        <taxon>Bacillota</taxon>
        <taxon>Bacilli</taxon>
        <taxon>Bacillales</taxon>
        <taxon>Bacillaceae</taxon>
        <taxon>Bacillus</taxon>
    </lineage>
</organism>
<dbReference type="Pfam" id="PF09350">
    <property type="entry name" value="DJC28_CD"/>
    <property type="match status" value="1"/>
</dbReference>
<evidence type="ECO:0000313" key="2">
    <source>
        <dbReference type="EMBL" id="MFC3885394.1"/>
    </source>
</evidence>
<evidence type="ECO:0000259" key="1">
    <source>
        <dbReference type="Pfam" id="PF09350"/>
    </source>
</evidence>
<keyword evidence="3" id="KW-1185">Reference proteome</keyword>
<dbReference type="EMBL" id="JBHRZT010000070">
    <property type="protein sequence ID" value="MFC3885394.1"/>
    <property type="molecule type" value="Genomic_DNA"/>
</dbReference>
<dbReference type="PANTHER" id="PTHR39158">
    <property type="entry name" value="OS08G0560600 PROTEIN"/>
    <property type="match status" value="1"/>
</dbReference>
<protein>
    <submittedName>
        <fullName evidence="2">DnaJ family domain-containing protein</fullName>
    </submittedName>
</protein>
<dbReference type="RefSeq" id="WP_377917750.1">
    <property type="nucleotide sequence ID" value="NZ_JBHRZT010000070.1"/>
</dbReference>
<proteinExistence type="predicted"/>
<feature type="domain" description="DnaJ homologue subfamily C member 28 conserved" evidence="1">
    <location>
        <begin position="7"/>
        <end position="73"/>
    </location>
</feature>
<sequence length="123" mass="14433">MDIFFSMAEEKIKKAVQDGEFDQLPGKGKPLEFENLSHVPPELRASYKILKNAGILPEEMQLKKDMIDLEDLIACCHDEERKATLKKKWNEKMLQFNTLMEKRKIAGSSAFMSYQDKIYRKFR</sequence>
<accession>A0ABV8B7P5</accession>
<dbReference type="Proteomes" id="UP001595752">
    <property type="component" value="Unassembled WGS sequence"/>
</dbReference>